<keyword evidence="4 10" id="KW-0812">Transmembrane</keyword>
<dbReference type="Proteomes" id="UP000838878">
    <property type="component" value="Chromosome 12"/>
</dbReference>
<evidence type="ECO:0000313" key="11">
    <source>
        <dbReference type="EMBL" id="CAH0718323.1"/>
    </source>
</evidence>
<evidence type="ECO:0000256" key="8">
    <source>
        <dbReference type="ARBA" id="ARBA00023170"/>
    </source>
</evidence>
<keyword evidence="9" id="KW-0807">Transducer</keyword>
<dbReference type="Pfam" id="PF02949">
    <property type="entry name" value="7tm_6"/>
    <property type="match status" value="1"/>
</dbReference>
<dbReference type="InterPro" id="IPR004117">
    <property type="entry name" value="7tm6_olfct_rcpt"/>
</dbReference>
<gene>
    <name evidence="11" type="ORF">BINO364_LOCUS4828</name>
</gene>
<keyword evidence="2" id="KW-1003">Cell membrane</keyword>
<keyword evidence="3" id="KW-0716">Sensory transduction</keyword>
<dbReference type="GO" id="GO:0005886">
    <property type="term" value="C:plasma membrane"/>
    <property type="evidence" value="ECO:0007669"/>
    <property type="project" value="UniProtKB-SubCell"/>
</dbReference>
<sequence length="347" mass="40031">MYSGSILFNITPFYNNIQSGVFKVKHGLDNDTQSTIRYEYSVYHYIPSEVNNIGYGFVALFNYYMTLDGASTFCTYDVLMCLIIFHVWGHLKILKYHLENIPKPTIEKYVEGNYSIKVAMYTKEELKTIFVILKENIEHHKLIMEFINLASDAFGMMMCFYYMFHQIVGCILLLEISALDTKAIGSYGVLTVVMFQQLIQISIIFELIGHKSEAIKHAVYDIPWECLDVKNRKILLFFLCNVQTPITLKAMGMVSVGVQTMVAMTRSLRSYLNNLMMFSRTIPATAANLIETSQLRRRYYSAQVYAQTQRALSIPVTLILRWDDCSTRPVRVKAQDRQLYVLSEARG</sequence>
<keyword evidence="12" id="KW-1185">Reference proteome</keyword>
<protein>
    <recommendedName>
        <fullName evidence="13">Odorant receptor</fullName>
    </recommendedName>
</protein>
<accession>A0A8J9UDI6</accession>
<evidence type="ECO:0000256" key="9">
    <source>
        <dbReference type="ARBA" id="ARBA00023224"/>
    </source>
</evidence>
<evidence type="ECO:0000256" key="5">
    <source>
        <dbReference type="ARBA" id="ARBA00022725"/>
    </source>
</evidence>
<evidence type="ECO:0000256" key="2">
    <source>
        <dbReference type="ARBA" id="ARBA00022475"/>
    </source>
</evidence>
<feature type="transmembrane region" description="Helical" evidence="10">
    <location>
        <begin position="184"/>
        <end position="208"/>
    </location>
</feature>
<evidence type="ECO:0000256" key="7">
    <source>
        <dbReference type="ARBA" id="ARBA00023136"/>
    </source>
</evidence>
<organism evidence="11 12">
    <name type="scientific">Brenthis ino</name>
    <name type="common">lesser marbled fritillary</name>
    <dbReference type="NCBI Taxonomy" id="405034"/>
    <lineage>
        <taxon>Eukaryota</taxon>
        <taxon>Metazoa</taxon>
        <taxon>Ecdysozoa</taxon>
        <taxon>Arthropoda</taxon>
        <taxon>Hexapoda</taxon>
        <taxon>Insecta</taxon>
        <taxon>Pterygota</taxon>
        <taxon>Neoptera</taxon>
        <taxon>Endopterygota</taxon>
        <taxon>Lepidoptera</taxon>
        <taxon>Glossata</taxon>
        <taxon>Ditrysia</taxon>
        <taxon>Papilionoidea</taxon>
        <taxon>Nymphalidae</taxon>
        <taxon>Heliconiinae</taxon>
        <taxon>Argynnini</taxon>
        <taxon>Brenthis</taxon>
    </lineage>
</organism>
<evidence type="ECO:0000256" key="3">
    <source>
        <dbReference type="ARBA" id="ARBA00022606"/>
    </source>
</evidence>
<evidence type="ECO:0000313" key="12">
    <source>
        <dbReference type="Proteomes" id="UP000838878"/>
    </source>
</evidence>
<dbReference type="PANTHER" id="PTHR21137:SF35">
    <property type="entry name" value="ODORANT RECEPTOR 19A-RELATED"/>
    <property type="match status" value="1"/>
</dbReference>
<dbReference type="PANTHER" id="PTHR21137">
    <property type="entry name" value="ODORANT RECEPTOR"/>
    <property type="match status" value="1"/>
</dbReference>
<comment type="subcellular location">
    <subcellularLocation>
        <location evidence="1">Cell membrane</location>
        <topology evidence="1">Multi-pass membrane protein</topology>
    </subcellularLocation>
</comment>
<keyword evidence="7 10" id="KW-0472">Membrane</keyword>
<keyword evidence="6 10" id="KW-1133">Transmembrane helix</keyword>
<reference evidence="11" key="1">
    <citation type="submission" date="2021-12" db="EMBL/GenBank/DDBJ databases">
        <authorList>
            <person name="Martin H S."/>
        </authorList>
    </citation>
    <scope>NUCLEOTIDE SEQUENCE</scope>
</reference>
<proteinExistence type="predicted"/>
<keyword evidence="5" id="KW-0552">Olfaction</keyword>
<dbReference type="AlphaFoldDB" id="A0A8J9UDI6"/>
<dbReference type="OrthoDB" id="6678752at2759"/>
<keyword evidence="8" id="KW-0675">Receptor</keyword>
<evidence type="ECO:0000256" key="10">
    <source>
        <dbReference type="SAM" id="Phobius"/>
    </source>
</evidence>
<evidence type="ECO:0000256" key="1">
    <source>
        <dbReference type="ARBA" id="ARBA00004651"/>
    </source>
</evidence>
<feature type="non-terminal residue" evidence="11">
    <location>
        <position position="347"/>
    </location>
</feature>
<evidence type="ECO:0008006" key="13">
    <source>
        <dbReference type="Google" id="ProtNLM"/>
    </source>
</evidence>
<evidence type="ECO:0000256" key="4">
    <source>
        <dbReference type="ARBA" id="ARBA00022692"/>
    </source>
</evidence>
<dbReference type="GO" id="GO:0007165">
    <property type="term" value="P:signal transduction"/>
    <property type="evidence" value="ECO:0007669"/>
    <property type="project" value="UniProtKB-KW"/>
</dbReference>
<dbReference type="EMBL" id="OV170232">
    <property type="protein sequence ID" value="CAH0718323.1"/>
    <property type="molecule type" value="Genomic_DNA"/>
</dbReference>
<dbReference type="GO" id="GO:0005549">
    <property type="term" value="F:odorant binding"/>
    <property type="evidence" value="ECO:0007669"/>
    <property type="project" value="InterPro"/>
</dbReference>
<dbReference type="GO" id="GO:0004984">
    <property type="term" value="F:olfactory receptor activity"/>
    <property type="evidence" value="ECO:0007669"/>
    <property type="project" value="InterPro"/>
</dbReference>
<name>A0A8J9UDI6_9NEOP</name>
<evidence type="ECO:0000256" key="6">
    <source>
        <dbReference type="ARBA" id="ARBA00022989"/>
    </source>
</evidence>